<evidence type="ECO:0000256" key="2">
    <source>
        <dbReference type="SAM" id="MobiDB-lite"/>
    </source>
</evidence>
<organism evidence="6 7">
    <name type="scientific">Caldovatus sediminis</name>
    <dbReference type="NCBI Taxonomy" id="2041189"/>
    <lineage>
        <taxon>Bacteria</taxon>
        <taxon>Pseudomonadati</taxon>
        <taxon>Pseudomonadota</taxon>
        <taxon>Alphaproteobacteria</taxon>
        <taxon>Acetobacterales</taxon>
        <taxon>Roseomonadaceae</taxon>
        <taxon>Caldovatus</taxon>
    </lineage>
</organism>
<dbReference type="CDD" id="cd02008">
    <property type="entry name" value="TPP_IOR_alpha"/>
    <property type="match status" value="1"/>
</dbReference>
<dbReference type="Pfam" id="PF02775">
    <property type="entry name" value="TPP_enzyme_C"/>
    <property type="match status" value="1"/>
</dbReference>
<dbReference type="AlphaFoldDB" id="A0A8J2ZD93"/>
<keyword evidence="1" id="KW-0560">Oxidoreductase</keyword>
<dbReference type="InterPro" id="IPR002869">
    <property type="entry name" value="Pyrv_flavodox_OxRed_cen"/>
</dbReference>
<dbReference type="PANTHER" id="PTHR48084:SF3">
    <property type="entry name" value="SUBUNIT OF PYRUVATE:FLAVODOXIN OXIDOREDUCTASE"/>
    <property type="match status" value="1"/>
</dbReference>
<dbReference type="InterPro" id="IPR019752">
    <property type="entry name" value="Pyrv/ketoisovalerate_OxRed_cat"/>
</dbReference>
<dbReference type="InterPro" id="IPR029061">
    <property type="entry name" value="THDP-binding"/>
</dbReference>
<evidence type="ECO:0000259" key="5">
    <source>
        <dbReference type="Pfam" id="PF20169"/>
    </source>
</evidence>
<feature type="domain" description="DUF6537" evidence="5">
    <location>
        <begin position="934"/>
        <end position="1135"/>
    </location>
</feature>
<dbReference type="NCBIfam" id="NF009588">
    <property type="entry name" value="PRK13029.1"/>
    <property type="match status" value="1"/>
</dbReference>
<comment type="caution">
    <text evidence="6">The sequence shown here is derived from an EMBL/GenBank/DDBJ whole genome shotgun (WGS) entry which is preliminary data.</text>
</comment>
<dbReference type="GO" id="GO:0016625">
    <property type="term" value="F:oxidoreductase activity, acting on the aldehyde or oxo group of donors, iron-sulfur protein as acceptor"/>
    <property type="evidence" value="ECO:0007669"/>
    <property type="project" value="UniProtKB-ARBA"/>
</dbReference>
<dbReference type="GO" id="GO:0044281">
    <property type="term" value="P:small molecule metabolic process"/>
    <property type="evidence" value="ECO:0007669"/>
    <property type="project" value="UniProtKB-ARBA"/>
</dbReference>
<dbReference type="SUPFAM" id="SSF52518">
    <property type="entry name" value="Thiamin diphosphate-binding fold (THDP-binding)"/>
    <property type="match status" value="2"/>
</dbReference>
<dbReference type="GO" id="GO:0030976">
    <property type="term" value="F:thiamine pyrophosphate binding"/>
    <property type="evidence" value="ECO:0007669"/>
    <property type="project" value="InterPro"/>
</dbReference>
<dbReference type="InterPro" id="IPR002880">
    <property type="entry name" value="Pyrv_Fd/Flavodoxin_OxRdtase_N"/>
</dbReference>
<keyword evidence="7" id="KW-1185">Reference proteome</keyword>
<dbReference type="Pfam" id="PF01558">
    <property type="entry name" value="POR"/>
    <property type="match status" value="1"/>
</dbReference>
<feature type="region of interest" description="Disordered" evidence="2">
    <location>
        <begin position="693"/>
        <end position="712"/>
    </location>
</feature>
<evidence type="ECO:0000256" key="1">
    <source>
        <dbReference type="ARBA" id="ARBA00023002"/>
    </source>
</evidence>
<evidence type="ECO:0000313" key="7">
    <source>
        <dbReference type="Proteomes" id="UP000597507"/>
    </source>
</evidence>
<evidence type="ECO:0000313" key="6">
    <source>
        <dbReference type="EMBL" id="GGG43720.1"/>
    </source>
</evidence>
<dbReference type="Gene3D" id="3.40.50.970">
    <property type="match status" value="2"/>
</dbReference>
<dbReference type="RefSeq" id="WP_188902384.1">
    <property type="nucleotide sequence ID" value="NZ_BMKS01000012.1"/>
</dbReference>
<dbReference type="Gene3D" id="3.40.920.10">
    <property type="entry name" value="Pyruvate-ferredoxin oxidoreductase, PFOR, domain III"/>
    <property type="match status" value="1"/>
</dbReference>
<dbReference type="EMBL" id="BMKS01000012">
    <property type="protein sequence ID" value="GGG43720.1"/>
    <property type="molecule type" value="Genomic_DNA"/>
</dbReference>
<gene>
    <name evidence="6" type="ORF">GCM10010964_33890</name>
</gene>
<proteinExistence type="predicted"/>
<name>A0A8J2ZD93_9PROT</name>
<protein>
    <submittedName>
        <fullName evidence="6">Indolepyruvate ferredoxin oxidoreductase</fullName>
    </submittedName>
</protein>
<dbReference type="GO" id="GO:0045333">
    <property type="term" value="P:cellular respiration"/>
    <property type="evidence" value="ECO:0007669"/>
    <property type="project" value="UniProtKB-ARBA"/>
</dbReference>
<reference evidence="6 7" key="1">
    <citation type="journal article" date="2014" name="Int. J. Syst. Evol. Microbiol.">
        <title>Complete genome sequence of Corynebacterium casei LMG S-19264T (=DSM 44701T), isolated from a smear-ripened cheese.</title>
        <authorList>
            <consortium name="US DOE Joint Genome Institute (JGI-PGF)"/>
            <person name="Walter F."/>
            <person name="Albersmeier A."/>
            <person name="Kalinowski J."/>
            <person name="Ruckert C."/>
        </authorList>
    </citation>
    <scope>NUCLEOTIDE SEQUENCE [LARGE SCALE GENOMIC DNA]</scope>
    <source>
        <strain evidence="6 7">CGMCC 1.16330</strain>
    </source>
</reference>
<dbReference type="NCBIfam" id="NF009589">
    <property type="entry name" value="PRK13030.1"/>
    <property type="match status" value="1"/>
</dbReference>
<dbReference type="InterPro" id="IPR046667">
    <property type="entry name" value="DUF6537"/>
</dbReference>
<dbReference type="PANTHER" id="PTHR48084">
    <property type="entry name" value="2-OXOGLUTARATE OXIDOREDUCTASE SUBUNIT KORB-RELATED"/>
    <property type="match status" value="1"/>
</dbReference>
<accession>A0A8J2ZD93</accession>
<evidence type="ECO:0000259" key="4">
    <source>
        <dbReference type="Pfam" id="PF02775"/>
    </source>
</evidence>
<dbReference type="InterPro" id="IPR011766">
    <property type="entry name" value="TPP_enzyme_TPP-bd"/>
</dbReference>
<dbReference type="Pfam" id="PF20169">
    <property type="entry name" value="DUF6537"/>
    <property type="match status" value="1"/>
</dbReference>
<evidence type="ECO:0000259" key="3">
    <source>
        <dbReference type="Pfam" id="PF01558"/>
    </source>
</evidence>
<dbReference type="Proteomes" id="UP000597507">
    <property type="component" value="Unassembled WGS sequence"/>
</dbReference>
<feature type="domain" description="Thiamine pyrophosphate enzyme TPP-binding" evidence="4">
    <location>
        <begin position="467"/>
        <end position="536"/>
    </location>
</feature>
<dbReference type="InterPro" id="IPR051457">
    <property type="entry name" value="2-oxoacid:Fd_oxidoreductase"/>
</dbReference>
<sequence length="1159" mass="125014">MGTIQRPEARLEDRYTRRGDFVLLTGIQALVRLPLLRREMDAALGWNTAGFISGYRGSPLGGFDRELERQAERLKAANIVFRPGLNEDLAATAVWGSQQAGLYPGTAKFDGVFGIWYGKGPGVDRSGDALRHANSAGTAPKGGVLALAGDDPSAKSSTITSGCEHTFVDVEIPVLDPSDVADVLEFGLKGIALSRFAGLWVGLKCVADTMDGTASVTVDPARYATVEPPGLAPSPDGLHIRLNDHWIAQERRLREFKLPHAVAFARANGLNRVVLDSPVARYGIAARGKAYATLRQALLDCGITDEMARALGLRLWKVGLAWPLDAEAAREFARGLEEILVVEDRRALLEPQLRDALYHADPRPRVVGKRDENGRPLLSELTELEAGQIVRALSARLPEPFRTERMRARLAELDALAAAQPDPRHLRAPYFCPGCPHNTSTRVPEGSHALAGIGCHFLAVTMDRQTDLFTHMGAEGSNWIGMAPFVTEKHVFANLGDGTYAHSGILAIRAAVAARANITYKILVNSAVAMTGGQRPDAETTVPRIAAQLRAEGVERIEIVSDDPDRHRGDPLIPPGVGFHHRSRLDAVQRALRETPGVTALIYDQECATERRRKRKRDLAPQAQKRVAINPRVCEDCGECSRVSNCLAVEPLETAFGRKRRIDQSNCNQDYSCLEGFCPSFVTLIGATPAKPETQATAGGPVAAMPEPQRPEPAEGDAWNILLAGVGGQGVLSLSAILSMAAHLEGRPIRAMDQLGLAQKGGGVFGQLRIGRAGAAPESIRGPRIGLGQADLLLAADMVVAHGRSARPMLGAGRTVAVVNADLAPTAEFVRDTGTRYDRAGMIANLRAACREMALIPAASRVVAEMGDAIYLNVFLLGVAYQRGLIPVSAEAILRAIALNGAAVERNQEAFHRGRAAAWDESAAAAPTPETETLDALIARRVADLAAYQNAAYARRYADFVARVRAAEGARVGTGEERLARAVAVQLHRLMAYKDEYEVARLHADPAWQAELARGFTGTRRIELHLAPPLLARRDPETGLPRKRAFGPWMLRAMGWLRHGKVLRGTWLDPFGRTAERRTERALIEEYRAGIERLLARLSPATHATICEWAEAAAGIKGFGHVKAANIARARARMAAIEASLDAPPRAPAAPAEEAVAAA</sequence>
<dbReference type="CDD" id="cd07034">
    <property type="entry name" value="TPP_PYR_PFOR_IOR-alpha_like"/>
    <property type="match status" value="1"/>
</dbReference>
<dbReference type="SUPFAM" id="SSF53323">
    <property type="entry name" value="Pyruvate-ferredoxin oxidoreductase, PFOR, domain III"/>
    <property type="match status" value="1"/>
</dbReference>
<feature type="domain" description="Pyruvate/ketoisovalerate oxidoreductase catalytic" evidence="3">
    <location>
        <begin position="727"/>
        <end position="915"/>
    </location>
</feature>